<accession>A0AAV9LEA0</accession>
<name>A0AAV9LEA0_9SOLN</name>
<keyword evidence="2" id="KW-1185">Reference proteome</keyword>
<proteinExistence type="predicted"/>
<dbReference type="EMBL" id="JAWPEI010000007">
    <property type="protein sequence ID" value="KAK4722712.1"/>
    <property type="molecule type" value="Genomic_DNA"/>
</dbReference>
<dbReference type="PANTHER" id="PTHR37610">
    <property type="entry name" value="CCHC-TYPE DOMAIN-CONTAINING PROTEIN"/>
    <property type="match status" value="1"/>
</dbReference>
<dbReference type="AlphaFoldDB" id="A0AAV9LEA0"/>
<comment type="caution">
    <text evidence="1">The sequence shown here is derived from an EMBL/GenBank/DDBJ whole genome shotgun (WGS) entry which is preliminary data.</text>
</comment>
<reference evidence="1 2" key="1">
    <citation type="submission" date="2023-10" db="EMBL/GenBank/DDBJ databases">
        <title>Genome-Wide Identification Analysis in wild type Solanum Pinnatisectum Reveals Some Genes Defensing Phytophthora Infestans.</title>
        <authorList>
            <person name="Sun C."/>
        </authorList>
    </citation>
    <scope>NUCLEOTIDE SEQUENCE [LARGE SCALE GENOMIC DNA]</scope>
    <source>
        <strain evidence="1">LQN</strain>
        <tissue evidence="1">Leaf</tissue>
    </source>
</reference>
<evidence type="ECO:0000313" key="1">
    <source>
        <dbReference type="EMBL" id="KAK4722712.1"/>
    </source>
</evidence>
<organism evidence="1 2">
    <name type="scientific">Solanum pinnatisectum</name>
    <name type="common">tansyleaf nightshade</name>
    <dbReference type="NCBI Taxonomy" id="50273"/>
    <lineage>
        <taxon>Eukaryota</taxon>
        <taxon>Viridiplantae</taxon>
        <taxon>Streptophyta</taxon>
        <taxon>Embryophyta</taxon>
        <taxon>Tracheophyta</taxon>
        <taxon>Spermatophyta</taxon>
        <taxon>Magnoliopsida</taxon>
        <taxon>eudicotyledons</taxon>
        <taxon>Gunneridae</taxon>
        <taxon>Pentapetalae</taxon>
        <taxon>asterids</taxon>
        <taxon>lamiids</taxon>
        <taxon>Solanales</taxon>
        <taxon>Solanaceae</taxon>
        <taxon>Solanoideae</taxon>
        <taxon>Solaneae</taxon>
        <taxon>Solanum</taxon>
    </lineage>
</organism>
<protein>
    <recommendedName>
        <fullName evidence="3">Retrotransposon gag domain-containing protein</fullName>
    </recommendedName>
</protein>
<dbReference type="Proteomes" id="UP001311915">
    <property type="component" value="Unassembled WGS sequence"/>
</dbReference>
<sequence length="183" mass="20524">MLALLGRNKIGLIDGTAKKNMFGEELWGQWEKVNVIVLSWLMNSVSKSLLKRFNRVDGSRTYSLHKDIASVQQGTTSVSVYYTKFKSLWDEFEVLVPTPCCNCDKSKGFVASINIQKLYQFLIGQRFLIGLNESYQQARSQILMMDPLPTINYAYAIIVGDESQKVVVNSVSSMGMASSSLES</sequence>
<evidence type="ECO:0008006" key="3">
    <source>
        <dbReference type="Google" id="ProtNLM"/>
    </source>
</evidence>
<evidence type="ECO:0000313" key="2">
    <source>
        <dbReference type="Proteomes" id="UP001311915"/>
    </source>
</evidence>
<dbReference type="PANTHER" id="PTHR37610:SF85">
    <property type="entry name" value="REVERSE TRANSCRIPTASE DOMAIN-CONTAINING PROTEIN"/>
    <property type="match status" value="1"/>
</dbReference>
<gene>
    <name evidence="1" type="ORF">R3W88_012945</name>
</gene>